<feature type="transmembrane region" description="Helical" evidence="1">
    <location>
        <begin position="12"/>
        <end position="34"/>
    </location>
</feature>
<evidence type="ECO:0000256" key="1">
    <source>
        <dbReference type="SAM" id="Phobius"/>
    </source>
</evidence>
<gene>
    <name evidence="3" type="ORF">GKC30_00695</name>
</gene>
<sequence>MIRKQDYFKLGTFIIVGTAMLLAVIVILGAGRFFSTSFTIETYFNESVNGLEVGSPVKLRGVNIGRVADIDFVLNTYPDASLDERRYVYVICDIDNDVFGDLDKQEFAETIKQEVAHGLRVRPTSLGLTGQLFLNLTYDSNGEAPLTVDWIPTNNYVPAVQSTMNRIEAAITSISKTLSGLSQEDIGAIIKDIKSIVSTINSFIQTEDGKEAGKRILSILAETRDTLTRVNQLLADPAAKRIIPATARAVEGIDRIVAGAEGDVIAAAHDARAAMASFRKASDALARTLADPRLDQAMEHLAPSLENIGNASRDMAAAVSKVHALTNRLNALTASEEASIRAIIDDTREVMENIREITRDAKRYPSGMLFGNPPTQARPETD</sequence>
<dbReference type="PANTHER" id="PTHR33371">
    <property type="entry name" value="INTERMEMBRANE PHOSPHOLIPID TRANSPORT SYSTEM BINDING PROTEIN MLAD-RELATED"/>
    <property type="match status" value="1"/>
</dbReference>
<keyword evidence="1" id="KW-1133">Transmembrane helix</keyword>
<keyword evidence="4" id="KW-1185">Reference proteome</keyword>
<protein>
    <submittedName>
        <fullName evidence="3">MCE family protein</fullName>
    </submittedName>
</protein>
<evidence type="ECO:0000313" key="3">
    <source>
        <dbReference type="EMBL" id="MUM76148.1"/>
    </source>
</evidence>
<evidence type="ECO:0000259" key="2">
    <source>
        <dbReference type="Pfam" id="PF02470"/>
    </source>
</evidence>
<dbReference type="AlphaFoldDB" id="A0A7K1KJ85"/>
<feature type="domain" description="Mce/MlaD" evidence="2">
    <location>
        <begin position="39"/>
        <end position="137"/>
    </location>
</feature>
<dbReference type="PANTHER" id="PTHR33371:SF4">
    <property type="entry name" value="INTERMEMBRANE PHOSPHOLIPID TRANSPORT SYSTEM BINDING PROTEIN MLAD"/>
    <property type="match status" value="1"/>
</dbReference>
<dbReference type="InterPro" id="IPR003399">
    <property type="entry name" value="Mce/MlaD"/>
</dbReference>
<accession>A0A7K1KJ85</accession>
<dbReference type="Proteomes" id="UP000461162">
    <property type="component" value="Unassembled WGS sequence"/>
</dbReference>
<dbReference type="EMBL" id="WODC01000001">
    <property type="protein sequence ID" value="MUM76148.1"/>
    <property type="molecule type" value="Genomic_DNA"/>
</dbReference>
<dbReference type="RefSeq" id="WP_155931523.1">
    <property type="nucleotide sequence ID" value="NZ_WODC01000001.1"/>
</dbReference>
<reference evidence="3 4" key="1">
    <citation type="submission" date="2019-11" db="EMBL/GenBank/DDBJ databases">
        <title>Pseudodesulfovibrio alkaliphilus, sp. nov., an alkaliphilic sulfate-reducing bacteria from mud volcano of Taman peninsula, Russia.</title>
        <authorList>
            <person name="Frolova A."/>
            <person name="Merkel A.Y."/>
            <person name="Slobodkin A.I."/>
        </authorList>
    </citation>
    <scope>NUCLEOTIDE SEQUENCE [LARGE SCALE GENOMIC DNA]</scope>
    <source>
        <strain evidence="3 4">F-1</strain>
    </source>
</reference>
<evidence type="ECO:0000313" key="4">
    <source>
        <dbReference type="Proteomes" id="UP000461162"/>
    </source>
</evidence>
<comment type="caution">
    <text evidence="3">The sequence shown here is derived from an EMBL/GenBank/DDBJ whole genome shotgun (WGS) entry which is preliminary data.</text>
</comment>
<organism evidence="3 4">
    <name type="scientific">Pseudodesulfovibrio alkaliphilus</name>
    <dbReference type="NCBI Taxonomy" id="2661613"/>
    <lineage>
        <taxon>Bacteria</taxon>
        <taxon>Pseudomonadati</taxon>
        <taxon>Thermodesulfobacteriota</taxon>
        <taxon>Desulfovibrionia</taxon>
        <taxon>Desulfovibrionales</taxon>
        <taxon>Desulfovibrionaceae</taxon>
    </lineage>
</organism>
<name>A0A7K1KJ85_9BACT</name>
<keyword evidence="1" id="KW-0472">Membrane</keyword>
<keyword evidence="1" id="KW-0812">Transmembrane</keyword>
<proteinExistence type="predicted"/>
<dbReference type="Pfam" id="PF02470">
    <property type="entry name" value="MlaD"/>
    <property type="match status" value="1"/>
</dbReference>
<dbReference type="InterPro" id="IPR052336">
    <property type="entry name" value="MlaD_Phospholipid_Transporter"/>
</dbReference>